<name>A0ABP8YRN4_9MICO</name>
<gene>
    <name evidence="3" type="ORF">GCM10025783_03800</name>
</gene>
<evidence type="ECO:0000256" key="1">
    <source>
        <dbReference type="SAM" id="MobiDB-lite"/>
    </source>
</evidence>
<feature type="transmembrane region" description="Helical" evidence="2">
    <location>
        <begin position="69"/>
        <end position="91"/>
    </location>
</feature>
<dbReference type="Proteomes" id="UP001500121">
    <property type="component" value="Unassembled WGS sequence"/>
</dbReference>
<evidence type="ECO:0008006" key="5">
    <source>
        <dbReference type="Google" id="ProtNLM"/>
    </source>
</evidence>
<keyword evidence="2" id="KW-0472">Membrane</keyword>
<organism evidence="3 4">
    <name type="scientific">Amnibacterium soli</name>
    <dbReference type="NCBI Taxonomy" id="1282736"/>
    <lineage>
        <taxon>Bacteria</taxon>
        <taxon>Bacillati</taxon>
        <taxon>Actinomycetota</taxon>
        <taxon>Actinomycetes</taxon>
        <taxon>Micrococcales</taxon>
        <taxon>Microbacteriaceae</taxon>
        <taxon>Amnibacterium</taxon>
    </lineage>
</organism>
<evidence type="ECO:0000313" key="4">
    <source>
        <dbReference type="Proteomes" id="UP001500121"/>
    </source>
</evidence>
<keyword evidence="2" id="KW-0812">Transmembrane</keyword>
<sequence length="163" mass="16526">MPAGRSRRDLLLGLLGSLLAGLVVGTIGTFKHQVGISAATGTGLPIGLVLSLAMVVVFLVALRVSFATRWYAAAAAAGVVAAVALLSLPGASGGSTVVLLNIAGVVWTVAPAVLAAAVVGWPRIARRPRSAPAPDGILADDGTRRVDAEQDRRPGSSEQRTTE</sequence>
<evidence type="ECO:0000256" key="2">
    <source>
        <dbReference type="SAM" id="Phobius"/>
    </source>
</evidence>
<feature type="transmembrane region" description="Helical" evidence="2">
    <location>
        <begin position="97"/>
        <end position="121"/>
    </location>
</feature>
<proteinExistence type="predicted"/>
<keyword evidence="2" id="KW-1133">Transmembrane helix</keyword>
<reference evidence="4" key="1">
    <citation type="journal article" date="2019" name="Int. J. Syst. Evol. Microbiol.">
        <title>The Global Catalogue of Microorganisms (GCM) 10K type strain sequencing project: providing services to taxonomists for standard genome sequencing and annotation.</title>
        <authorList>
            <consortium name="The Broad Institute Genomics Platform"/>
            <consortium name="The Broad Institute Genome Sequencing Center for Infectious Disease"/>
            <person name="Wu L."/>
            <person name="Ma J."/>
        </authorList>
    </citation>
    <scope>NUCLEOTIDE SEQUENCE [LARGE SCALE GENOMIC DNA]</scope>
    <source>
        <strain evidence="4">JCM 19015</strain>
    </source>
</reference>
<keyword evidence="4" id="KW-1185">Reference proteome</keyword>
<feature type="region of interest" description="Disordered" evidence="1">
    <location>
        <begin position="128"/>
        <end position="163"/>
    </location>
</feature>
<feature type="compositionally biased region" description="Basic and acidic residues" evidence="1">
    <location>
        <begin position="141"/>
        <end position="163"/>
    </location>
</feature>
<evidence type="ECO:0000313" key="3">
    <source>
        <dbReference type="EMBL" id="GAA4736790.1"/>
    </source>
</evidence>
<comment type="caution">
    <text evidence="3">The sequence shown here is derived from an EMBL/GenBank/DDBJ whole genome shotgun (WGS) entry which is preliminary data.</text>
</comment>
<accession>A0ABP8YRN4</accession>
<dbReference type="EMBL" id="BAABLP010000001">
    <property type="protein sequence ID" value="GAA4736790.1"/>
    <property type="molecule type" value="Genomic_DNA"/>
</dbReference>
<protein>
    <recommendedName>
        <fullName evidence="5">Histidinol dehydrogenase</fullName>
    </recommendedName>
</protein>
<feature type="transmembrane region" description="Helical" evidence="2">
    <location>
        <begin position="35"/>
        <end position="62"/>
    </location>
</feature>